<protein>
    <recommendedName>
        <fullName evidence="4">Helically-extended SH3 domain-containing protein</fullName>
    </recommendedName>
</protein>
<accession>A0A8T0BKN9</accession>
<feature type="region of interest" description="Disordered" evidence="1">
    <location>
        <begin position="522"/>
        <end position="549"/>
    </location>
</feature>
<dbReference type="FunFam" id="2.30.30.40:FF:000307">
    <property type="entry name" value="Predicted protein"/>
    <property type="match status" value="1"/>
</dbReference>
<gene>
    <name evidence="2" type="ORF">HF521_019997</name>
</gene>
<dbReference type="GO" id="GO:0050852">
    <property type="term" value="P:T cell receptor signaling pathway"/>
    <property type="evidence" value="ECO:0007669"/>
    <property type="project" value="TreeGrafter"/>
</dbReference>
<feature type="compositionally biased region" description="Basic and acidic residues" evidence="1">
    <location>
        <begin position="570"/>
        <end position="611"/>
    </location>
</feature>
<dbReference type="GO" id="GO:0007229">
    <property type="term" value="P:integrin-mediated signaling pathway"/>
    <property type="evidence" value="ECO:0007669"/>
    <property type="project" value="InterPro"/>
</dbReference>
<dbReference type="GO" id="GO:0072659">
    <property type="term" value="P:protein localization to plasma membrane"/>
    <property type="evidence" value="ECO:0007669"/>
    <property type="project" value="TreeGrafter"/>
</dbReference>
<evidence type="ECO:0000313" key="3">
    <source>
        <dbReference type="Proteomes" id="UP000606274"/>
    </source>
</evidence>
<dbReference type="Gene3D" id="2.30.30.40">
    <property type="entry name" value="SH3 Domains"/>
    <property type="match status" value="1"/>
</dbReference>
<dbReference type="GO" id="GO:0005886">
    <property type="term" value="C:plasma membrane"/>
    <property type="evidence" value="ECO:0007669"/>
    <property type="project" value="InterPro"/>
</dbReference>
<feature type="region of interest" description="Disordered" evidence="1">
    <location>
        <begin position="157"/>
        <end position="206"/>
    </location>
</feature>
<organism evidence="2 3">
    <name type="scientific">Silurus meridionalis</name>
    <name type="common">Southern catfish</name>
    <name type="synonym">Silurus soldatovi meridionalis</name>
    <dbReference type="NCBI Taxonomy" id="175797"/>
    <lineage>
        <taxon>Eukaryota</taxon>
        <taxon>Metazoa</taxon>
        <taxon>Chordata</taxon>
        <taxon>Craniata</taxon>
        <taxon>Vertebrata</taxon>
        <taxon>Euteleostomi</taxon>
        <taxon>Actinopterygii</taxon>
        <taxon>Neopterygii</taxon>
        <taxon>Teleostei</taxon>
        <taxon>Ostariophysi</taxon>
        <taxon>Siluriformes</taxon>
        <taxon>Siluridae</taxon>
        <taxon>Silurus</taxon>
    </lineage>
</organism>
<dbReference type="AlphaFoldDB" id="A0A8T0BKN9"/>
<dbReference type="PANTHER" id="PTHR16830:SF20">
    <property type="entry name" value="SI:CH211-188C16.1-RELATED"/>
    <property type="match status" value="1"/>
</dbReference>
<keyword evidence="3" id="KW-1185">Reference proteome</keyword>
<dbReference type="PANTHER" id="PTHR16830">
    <property type="entry name" value="SH2 CONTAINING ADAPTOR PRAM-1 RELATED"/>
    <property type="match status" value="1"/>
</dbReference>
<sequence length="845" mass="93680">MEAAIDFKSLRAKFQEQSQLENRLVGLDKPKRFPPIVSHVYSLTNSSAEDKNFSIPPFNLRDDQKMLSIKRPSTAPSFPPHTNGVGSGVMRRSLKDRHLPLVLPASFSSSNNLPKQEVIASSKLVTSPIKCKKKTMPTPFKPAKFSKSIKEILEGTEHPESSRMHTVENGFSHHNGGSNPGSSCPSPEQPLPQSPTSEDLSDGGNVSSVLSTLERAKKKFSPKNLLSYTRPKSFYSSKGLMRSPPYPVEYENFQRNADSSSLRSGGYQPVISPSVNEWNLPQANGINHKSIPEPVFHLNGDMKPVQTGSCVPPLIKALPGVTTLGPPPMKPPRPPQVDLIAYRTNKLGASMNLAPNSGSVAAESVAAENTPVPPLPQFDAPHFLDFTSSVLEALNTHVNLAALKTEAAEMSAPLPEPEEAVDDYLHNDAIQKHDTGPAEVVDDDLHRAGLGHVADSQSITILEAQLQEAVTPEILRNYPQNVMTDSYITSELPSEPSISQREDYYETCDNIYEEVESISKYSFGQHSRKRKGAPKNPYAESPGKEDTRKSLWHVAQCGVTPAVWDSSASARKERSSPDHHEEKEARKREKQRLEREKKEQKEKEKRENEMKKKFKITGQEEPMYHARVLLASKLRKHDLQVKSGDTVSIIRTTNCPKGKWLARDSQNMYGYISVMNVELNMKEMLELGKRASQAIGRGHGEADTLSLSSRSSYYNPVLTSSFTDDSEEWTGEDESLAHLHENMCPNRAVSMPDMFNAIASNHHAPSAGSVEDVSSHVNHEALQKLAVFFQSTRNDLQAEADSISINNSGPSLLCDVEEPPYIEEDQFSFTDVELLPPPELYADFF</sequence>
<reference evidence="2" key="1">
    <citation type="submission" date="2020-08" db="EMBL/GenBank/DDBJ databases">
        <title>Chromosome-level assembly of Southern catfish (Silurus meridionalis) provides insights into visual adaptation to the nocturnal and benthic lifestyles.</title>
        <authorList>
            <person name="Zhang Y."/>
            <person name="Wang D."/>
            <person name="Peng Z."/>
        </authorList>
    </citation>
    <scope>NUCLEOTIDE SEQUENCE</scope>
    <source>
        <strain evidence="2">SWU-2019-XX</strain>
        <tissue evidence="2">Muscle</tissue>
    </source>
</reference>
<feature type="compositionally biased region" description="Low complexity" evidence="1">
    <location>
        <begin position="169"/>
        <end position="186"/>
    </location>
</feature>
<comment type="caution">
    <text evidence="2">The sequence shown here is derived from an EMBL/GenBank/DDBJ whole genome shotgun (WGS) entry which is preliminary data.</text>
</comment>
<feature type="compositionally biased region" description="Polar residues" evidence="1">
    <location>
        <begin position="194"/>
        <end position="206"/>
    </location>
</feature>
<name>A0A8T0BKN9_SILME</name>
<dbReference type="EMBL" id="JABFDY010000006">
    <property type="protein sequence ID" value="KAF7706743.1"/>
    <property type="molecule type" value="Genomic_DNA"/>
</dbReference>
<evidence type="ECO:0000256" key="1">
    <source>
        <dbReference type="SAM" id="MobiDB-lite"/>
    </source>
</evidence>
<dbReference type="InterPro" id="IPR036028">
    <property type="entry name" value="SH3-like_dom_sf"/>
</dbReference>
<evidence type="ECO:0000313" key="2">
    <source>
        <dbReference type="EMBL" id="KAF7706743.1"/>
    </source>
</evidence>
<dbReference type="SUPFAM" id="SSF50044">
    <property type="entry name" value="SH3-domain"/>
    <property type="match status" value="1"/>
</dbReference>
<dbReference type="Proteomes" id="UP000606274">
    <property type="component" value="Unassembled WGS sequence"/>
</dbReference>
<proteinExistence type="predicted"/>
<dbReference type="InterPro" id="IPR043443">
    <property type="entry name" value="FYB1/2-like"/>
</dbReference>
<feature type="region of interest" description="Disordered" evidence="1">
    <location>
        <begin position="563"/>
        <end position="612"/>
    </location>
</feature>
<evidence type="ECO:0008006" key="4">
    <source>
        <dbReference type="Google" id="ProtNLM"/>
    </source>
</evidence>
<feature type="compositionally biased region" description="Basic and acidic residues" evidence="1">
    <location>
        <begin position="157"/>
        <end position="166"/>
    </location>
</feature>